<evidence type="ECO:0000256" key="1">
    <source>
        <dbReference type="ARBA" id="ARBA00022679"/>
    </source>
</evidence>
<evidence type="ECO:0000313" key="7">
    <source>
        <dbReference type="EMBL" id="KTB44279.1"/>
    </source>
</evidence>
<dbReference type="PANTHER" id="PTHR44329">
    <property type="entry name" value="SERINE/THREONINE-PROTEIN KINASE TNNI3K-RELATED"/>
    <property type="match status" value="1"/>
</dbReference>
<dbReference type="InterPro" id="IPR008266">
    <property type="entry name" value="Tyr_kinase_AS"/>
</dbReference>
<dbReference type="SUPFAM" id="SSF56112">
    <property type="entry name" value="Protein kinase-like (PK-like)"/>
    <property type="match status" value="1"/>
</dbReference>
<accession>A0A0W0G6S4</accession>
<evidence type="ECO:0000256" key="5">
    <source>
        <dbReference type="SAM" id="MobiDB-lite"/>
    </source>
</evidence>
<comment type="caution">
    <text evidence="7">The sequence shown here is derived from an EMBL/GenBank/DDBJ whole genome shotgun (WGS) entry which is preliminary data.</text>
</comment>
<keyword evidence="2" id="KW-0547">Nucleotide-binding</keyword>
<gene>
    <name evidence="7" type="ORF">WG66_3143</name>
</gene>
<evidence type="ECO:0000259" key="6">
    <source>
        <dbReference type="PROSITE" id="PS50011"/>
    </source>
</evidence>
<evidence type="ECO:0000256" key="3">
    <source>
        <dbReference type="ARBA" id="ARBA00022777"/>
    </source>
</evidence>
<dbReference type="Pfam" id="PF07714">
    <property type="entry name" value="PK_Tyr_Ser-Thr"/>
    <property type="match status" value="1"/>
</dbReference>
<feature type="domain" description="Protein kinase" evidence="6">
    <location>
        <begin position="447"/>
        <end position="713"/>
    </location>
</feature>
<dbReference type="EMBL" id="LATX01000959">
    <property type="protein sequence ID" value="KTB44279.1"/>
    <property type="molecule type" value="Genomic_DNA"/>
</dbReference>
<dbReference type="PROSITE" id="PS50011">
    <property type="entry name" value="PROTEIN_KINASE_DOM"/>
    <property type="match status" value="1"/>
</dbReference>
<sequence length="713" mass="80228">MNHTPKGVIYANLLLPLRHGHPLWLPEPTKHSLPEEYSSKGVQIGDVGVFTTDGGFEFLFNVCLPADHPINQFRGTPSNFIPIRWNGRILETPSRFRPGELICSQDSDRRRLSVAGSPAGAGQAIALSFRNRRGAVLMLPNGASRFDCADVATFREYANMNAPDWYRFVRVTLGREPKNAPLRLIVGFDKSDSWEMALVDSNRAPTPPLIFYKDVDGRINLKKPSRSSALDTWVTTRDSTSIGMKNQTLFIRALSISFRGSVLVLQQDTDIARIQSYLSIRNVLATNYSTSGSRIVNLNDSDGYSSDTSEYYTARNASTIDEEHDANLSPSRPSHRSPGAVDDSIVRDGQESDIMVISDSDITSLIEELVNLLRSAVESGEEGFRSAMIGLQGADAQSCADLIQDVIDKCTNEHHGPLRHKTHRLLVKLSRSRDILPSSLFIKDIVLQNMHAQSGGAFGDIYRAMYRDSEVAVKRIRVFPSTPESDRQKLFRSFYREAILWRALQHPYVLPFLGVDSDTFPGFVCLVSPWMKNGTIIQHLRKVDGHDVDLRIWIEKLFEIAQALAYLHSQDIVHGDLRGSNILVDLEFHACIADFGLSVFSDGTLRTNSSQHGGSMRWMAPELHLPQGFGLKSRWRTFASDVYSFACVCVELYTRERPFKDVHNDAGVLLKVIKGERPKRPSRMKGWLWNIVEACWDHDRVKRPTLSMPELKR</sequence>
<keyword evidence="3" id="KW-0418">Kinase</keyword>
<dbReference type="InterPro" id="IPR000719">
    <property type="entry name" value="Prot_kinase_dom"/>
</dbReference>
<keyword evidence="4" id="KW-0067">ATP-binding</keyword>
<proteinExistence type="predicted"/>
<dbReference type="Gene3D" id="1.10.510.10">
    <property type="entry name" value="Transferase(Phosphotransferase) domain 1"/>
    <property type="match status" value="1"/>
</dbReference>
<keyword evidence="1" id="KW-0808">Transferase</keyword>
<dbReference type="InterPro" id="IPR001245">
    <property type="entry name" value="Ser-Thr/Tyr_kinase_cat_dom"/>
</dbReference>
<dbReference type="PANTHER" id="PTHR44329:SF288">
    <property type="entry name" value="MITOGEN-ACTIVATED PROTEIN KINASE KINASE KINASE 20"/>
    <property type="match status" value="1"/>
</dbReference>
<evidence type="ECO:0000313" key="8">
    <source>
        <dbReference type="Proteomes" id="UP000054988"/>
    </source>
</evidence>
<dbReference type="PROSITE" id="PS00109">
    <property type="entry name" value="PROTEIN_KINASE_TYR"/>
    <property type="match status" value="1"/>
</dbReference>
<dbReference type="Proteomes" id="UP000054988">
    <property type="component" value="Unassembled WGS sequence"/>
</dbReference>
<dbReference type="AlphaFoldDB" id="A0A0W0G6S4"/>
<dbReference type="InterPro" id="IPR051681">
    <property type="entry name" value="Ser/Thr_Kinases-Pseudokinases"/>
</dbReference>
<dbReference type="GO" id="GO:0005524">
    <property type="term" value="F:ATP binding"/>
    <property type="evidence" value="ECO:0007669"/>
    <property type="project" value="UniProtKB-KW"/>
</dbReference>
<evidence type="ECO:0000256" key="2">
    <source>
        <dbReference type="ARBA" id="ARBA00022741"/>
    </source>
</evidence>
<reference evidence="7 8" key="1">
    <citation type="submission" date="2015-12" db="EMBL/GenBank/DDBJ databases">
        <title>Draft genome sequence of Moniliophthora roreri, the causal agent of frosty pod rot of cacao.</title>
        <authorList>
            <person name="Aime M.C."/>
            <person name="Diaz-Valderrama J.R."/>
            <person name="Kijpornyongpan T."/>
            <person name="Phillips-Mora W."/>
        </authorList>
    </citation>
    <scope>NUCLEOTIDE SEQUENCE [LARGE SCALE GENOMIC DNA]</scope>
    <source>
        <strain evidence="7 8">MCA 2952</strain>
    </source>
</reference>
<dbReference type="InterPro" id="IPR011009">
    <property type="entry name" value="Kinase-like_dom_sf"/>
</dbReference>
<organism evidence="7 8">
    <name type="scientific">Moniliophthora roreri</name>
    <name type="common">Frosty pod rot fungus</name>
    <name type="synonym">Monilia roreri</name>
    <dbReference type="NCBI Taxonomy" id="221103"/>
    <lineage>
        <taxon>Eukaryota</taxon>
        <taxon>Fungi</taxon>
        <taxon>Dikarya</taxon>
        <taxon>Basidiomycota</taxon>
        <taxon>Agaricomycotina</taxon>
        <taxon>Agaricomycetes</taxon>
        <taxon>Agaricomycetidae</taxon>
        <taxon>Agaricales</taxon>
        <taxon>Marasmiineae</taxon>
        <taxon>Marasmiaceae</taxon>
        <taxon>Moniliophthora</taxon>
    </lineage>
</organism>
<evidence type="ECO:0000256" key="4">
    <source>
        <dbReference type="ARBA" id="ARBA00022840"/>
    </source>
</evidence>
<protein>
    <recommendedName>
        <fullName evidence="6">Protein kinase domain-containing protein</fullName>
    </recommendedName>
</protein>
<dbReference type="GO" id="GO:0004674">
    <property type="term" value="F:protein serine/threonine kinase activity"/>
    <property type="evidence" value="ECO:0007669"/>
    <property type="project" value="TreeGrafter"/>
</dbReference>
<name>A0A0W0G6S4_MONRR</name>
<feature type="region of interest" description="Disordered" evidence="5">
    <location>
        <begin position="316"/>
        <end position="344"/>
    </location>
</feature>
<dbReference type="eggNOG" id="KOG0192">
    <property type="taxonomic scope" value="Eukaryota"/>
</dbReference>